<dbReference type="AlphaFoldDB" id="A0A176S0E2"/>
<organism evidence="1 2">
    <name type="scientific">Candidatus Thiomargarita nelsonii</name>
    <dbReference type="NCBI Taxonomy" id="1003181"/>
    <lineage>
        <taxon>Bacteria</taxon>
        <taxon>Pseudomonadati</taxon>
        <taxon>Pseudomonadota</taxon>
        <taxon>Gammaproteobacteria</taxon>
        <taxon>Thiotrichales</taxon>
        <taxon>Thiotrichaceae</taxon>
        <taxon>Thiomargarita</taxon>
    </lineage>
</organism>
<sequence length="175" mass="20745">MKELLNALDEIIVPRFKQRSAILEEPKNAAYPSTKIRKVGKALFCQFDTDELDIFPYFNQTVPFLNSMCDYTIFYPYENTMFVFLCELKTEKVNNSSKQLESAKLFAEFLINMAEKHLNFKKFMIEYRALIFSTSDKRRFSTNVKKDAYSQYQASQLKYKHLKAGRNCYLDHHCY</sequence>
<name>A0A176S0E2_9GAMM</name>
<dbReference type="EMBL" id="LUTY01001568">
    <property type="protein sequence ID" value="OAD21531.1"/>
    <property type="molecule type" value="Genomic_DNA"/>
</dbReference>
<reference evidence="1 2" key="1">
    <citation type="submission" date="2016-05" db="EMBL/GenBank/DDBJ databases">
        <title>Single-cell genome of chain-forming Candidatus Thiomargarita nelsonii and comparison to other large sulfur-oxidizing bacteria.</title>
        <authorList>
            <person name="Winkel M."/>
            <person name="Salman V."/>
            <person name="Woyke T."/>
            <person name="Schulz-Vogt H."/>
            <person name="Richter M."/>
            <person name="Flood B."/>
            <person name="Bailey J."/>
            <person name="Amann R."/>
            <person name="Mussmann M."/>
        </authorList>
    </citation>
    <scope>NUCLEOTIDE SEQUENCE [LARGE SCALE GENOMIC DNA]</scope>
    <source>
        <strain evidence="1 2">THI036</strain>
    </source>
</reference>
<keyword evidence="2" id="KW-1185">Reference proteome</keyword>
<comment type="caution">
    <text evidence="1">The sequence shown here is derived from an EMBL/GenBank/DDBJ whole genome shotgun (WGS) entry which is preliminary data.</text>
</comment>
<gene>
    <name evidence="1" type="ORF">THIOM_002696</name>
</gene>
<accession>A0A176S0E2</accession>
<evidence type="ECO:0000313" key="2">
    <source>
        <dbReference type="Proteomes" id="UP000076962"/>
    </source>
</evidence>
<evidence type="ECO:0000313" key="1">
    <source>
        <dbReference type="EMBL" id="OAD21531.1"/>
    </source>
</evidence>
<protein>
    <submittedName>
        <fullName evidence="1">Uncharacterized protein</fullName>
    </submittedName>
</protein>
<proteinExistence type="predicted"/>
<dbReference type="Proteomes" id="UP000076962">
    <property type="component" value="Unassembled WGS sequence"/>
</dbReference>